<dbReference type="AlphaFoldDB" id="A0A6V7HKX6"/>
<comment type="caution">
    <text evidence="1">The sequence shown here is derived from an EMBL/GenBank/DDBJ whole genome shotgun (WGS) entry which is preliminary data.</text>
</comment>
<sequence>MKPSKNLKRRVTERETKIITTKRKSSSLTNSRPATYITTDISADQSKIKPPPIYIHGKIKNYQKLLEALEQKYNNRFHTKYTSEKLIVIFQNITDFNEFNTHTQSAPRKFYRNARDSTSSRKCTKTLEVPSKKLQRQPPNYSKCPALLAFLAKRDAHKNQIQPNNNTSHPQAFPTSKPPYYTTITSQATYANITAKQAPENNESTIKETLAEIKSSDLDLFLRIIELI</sequence>
<keyword evidence="2" id="KW-1185">Reference proteome</keyword>
<gene>
    <name evidence="1" type="ORF">MHI_LOCUS935997</name>
</gene>
<name>A0A6V7HKX6_9HYME</name>
<evidence type="ECO:0000313" key="2">
    <source>
        <dbReference type="Proteomes" id="UP000752696"/>
    </source>
</evidence>
<evidence type="ECO:0000313" key="1">
    <source>
        <dbReference type="EMBL" id="CAD1480415.1"/>
    </source>
</evidence>
<feature type="non-terminal residue" evidence="1">
    <location>
        <position position="228"/>
    </location>
</feature>
<reference evidence="1" key="1">
    <citation type="submission" date="2020-07" db="EMBL/GenBank/DDBJ databases">
        <authorList>
            <person name="Nazaruddin N."/>
        </authorList>
    </citation>
    <scope>NUCLEOTIDE SEQUENCE</scope>
</reference>
<dbReference type="Proteomes" id="UP000752696">
    <property type="component" value="Unassembled WGS sequence"/>
</dbReference>
<proteinExistence type="predicted"/>
<protein>
    <submittedName>
        <fullName evidence="1">Uncharacterized protein</fullName>
    </submittedName>
</protein>
<dbReference type="EMBL" id="CAJDYZ010011990">
    <property type="protein sequence ID" value="CAD1480415.1"/>
    <property type="molecule type" value="Genomic_DNA"/>
</dbReference>
<organism evidence="1 2">
    <name type="scientific">Heterotrigona itama</name>
    <dbReference type="NCBI Taxonomy" id="395501"/>
    <lineage>
        <taxon>Eukaryota</taxon>
        <taxon>Metazoa</taxon>
        <taxon>Ecdysozoa</taxon>
        <taxon>Arthropoda</taxon>
        <taxon>Hexapoda</taxon>
        <taxon>Insecta</taxon>
        <taxon>Pterygota</taxon>
        <taxon>Neoptera</taxon>
        <taxon>Endopterygota</taxon>
        <taxon>Hymenoptera</taxon>
        <taxon>Apocrita</taxon>
        <taxon>Aculeata</taxon>
        <taxon>Apoidea</taxon>
        <taxon>Anthophila</taxon>
        <taxon>Apidae</taxon>
        <taxon>Heterotrigona</taxon>
    </lineage>
</organism>
<accession>A0A6V7HKX6</accession>